<dbReference type="EMBL" id="CP088295">
    <property type="protein sequence ID" value="UUY03896.1"/>
    <property type="molecule type" value="Genomic_DNA"/>
</dbReference>
<dbReference type="Proteomes" id="UP001058860">
    <property type="component" value="Chromosome"/>
</dbReference>
<dbReference type="Gene3D" id="3.20.20.70">
    <property type="entry name" value="Aldolase class I"/>
    <property type="match status" value="1"/>
</dbReference>
<dbReference type="InterPro" id="IPR001585">
    <property type="entry name" value="TAL/FSA"/>
</dbReference>
<evidence type="ECO:0000256" key="1">
    <source>
        <dbReference type="ARBA" id="ARBA00023270"/>
    </source>
</evidence>
<organism evidence="2 3">
    <name type="scientific">Svornostia abyssi</name>
    <dbReference type="NCBI Taxonomy" id="2898438"/>
    <lineage>
        <taxon>Bacteria</taxon>
        <taxon>Bacillati</taxon>
        <taxon>Actinomycetota</taxon>
        <taxon>Thermoleophilia</taxon>
        <taxon>Solirubrobacterales</taxon>
        <taxon>Baekduiaceae</taxon>
        <taxon>Svornostia</taxon>
    </lineage>
</organism>
<evidence type="ECO:0000313" key="3">
    <source>
        <dbReference type="Proteomes" id="UP001058860"/>
    </source>
</evidence>
<dbReference type="PANTHER" id="PTHR10683">
    <property type="entry name" value="TRANSALDOLASE"/>
    <property type="match status" value="1"/>
</dbReference>
<dbReference type="SUPFAM" id="SSF51569">
    <property type="entry name" value="Aldolase"/>
    <property type="match status" value="1"/>
</dbReference>
<keyword evidence="3" id="KW-1185">Reference proteome</keyword>
<dbReference type="RefSeq" id="WP_353864394.1">
    <property type="nucleotide sequence ID" value="NZ_CP088295.1"/>
</dbReference>
<evidence type="ECO:0008006" key="4">
    <source>
        <dbReference type="Google" id="ProtNLM"/>
    </source>
</evidence>
<protein>
    <recommendedName>
        <fullName evidence="4">Transaldolase</fullName>
    </recommendedName>
</protein>
<gene>
    <name evidence="2" type="ORF">LRS13_25140</name>
</gene>
<dbReference type="Pfam" id="PF00923">
    <property type="entry name" value="TAL_FSA"/>
    <property type="match status" value="1"/>
</dbReference>
<evidence type="ECO:0000313" key="2">
    <source>
        <dbReference type="EMBL" id="UUY03896.1"/>
    </source>
</evidence>
<proteinExistence type="predicted"/>
<keyword evidence="1" id="KW-0704">Schiff base</keyword>
<sequence length="232" mass="23966">MPFADALMLDSGRLSDVEAARALGFVGGLTTNPTLTIAGLAPDAAPTEDRLIAHVAELAAASPPGPVFAQPFTSEPERAEEQARALGAIAPDRMVIKLVATNEFAGVASRLRDDGFACALTGVFSAGQALCAHQLGCAWIIPYVDRAARAATGRDDMVAALARVLASVDSSTRIVAASVKTLDQVVRSLEDGADAVSVPLGVLEQLCEHPLSRAALTAFDDAVPGPWVGSEH</sequence>
<reference evidence="3" key="1">
    <citation type="submission" date="2021-11" db="EMBL/GenBank/DDBJ databases">
        <title>Cultivation dependent microbiological survey of springs from the worlds oldest radium mine currently devoted to the extraction of radon-saturated water.</title>
        <authorList>
            <person name="Kapinusova G."/>
            <person name="Smrhova T."/>
            <person name="Strejcek M."/>
            <person name="Suman J."/>
            <person name="Jani K."/>
            <person name="Pajer P."/>
            <person name="Uhlik O."/>
        </authorList>
    </citation>
    <scope>NUCLEOTIDE SEQUENCE [LARGE SCALE GENOMIC DNA]</scope>
    <source>
        <strain evidence="3">J379</strain>
    </source>
</reference>
<dbReference type="PANTHER" id="PTHR10683:SF40">
    <property type="entry name" value="FRUCTOSE-6-PHOSPHATE ALDOLASE 1-RELATED"/>
    <property type="match status" value="1"/>
</dbReference>
<dbReference type="InterPro" id="IPR013785">
    <property type="entry name" value="Aldolase_TIM"/>
</dbReference>
<accession>A0ABY5PGZ2</accession>
<name>A0ABY5PGZ2_9ACTN</name>